<dbReference type="PANTHER" id="PTHR48413">
    <property type="match status" value="1"/>
</dbReference>
<dbReference type="InterPro" id="IPR003830">
    <property type="entry name" value="ComA_synth"/>
</dbReference>
<evidence type="ECO:0000313" key="2">
    <source>
        <dbReference type="EMBL" id="ASJ53282.1"/>
    </source>
</evidence>
<dbReference type="AlphaFoldDB" id="A0A220MEB1"/>
<accession>A0A220MEB1</accession>
<comment type="similarity">
    <text evidence="1">Belongs to the phosphosulfolactate synthase family.</text>
</comment>
<dbReference type="InterPro" id="IPR036112">
    <property type="entry name" value="ComA_synth_sf"/>
</dbReference>
<proteinExistence type="inferred from homology"/>
<sequence length="273" mass="30406">MIEYDQSFLPDSWANPSGQIREKPRVEGLTMVIDKGLGLTAYSDLLALAAPYIDLYKLGFGTIALYPLELLNQKLTLAKQYGVHIMPGGTFFEIAIRHNTISDYMKLIRSLGFSAVEISDGTFPLNFSQRQEAINYALDNDLVVYTEVGKKTAEYRACREELLETLSFDLHNGASHVIVEARESGTVGVCDRDGKIDESFVLDIVTAAKEKASRLIWEAPQKDQQVCFIKAIGSDVNLGNIAYTDVFSVETLRRGLRGDTALIMDRGRCYPCE</sequence>
<reference evidence="2 3" key="1">
    <citation type="submission" date="2016-11" db="EMBL/GenBank/DDBJ databases">
        <authorList>
            <person name="Jaros S."/>
            <person name="Januszkiewicz K."/>
            <person name="Wedrychowicz H."/>
        </authorList>
    </citation>
    <scope>NUCLEOTIDE SEQUENCE [LARGE SCALE GENOMIC DNA]</scope>
    <source>
        <strain evidence="2 3">NF2</strain>
    </source>
</reference>
<protein>
    <submittedName>
        <fullName evidence="2">Phosphosulfolactate synthase</fullName>
    </submittedName>
</protein>
<dbReference type="Pfam" id="PF02679">
    <property type="entry name" value="ComA"/>
    <property type="match status" value="1"/>
</dbReference>
<evidence type="ECO:0000313" key="3">
    <source>
        <dbReference type="Proteomes" id="UP000197781"/>
    </source>
</evidence>
<gene>
    <name evidence="2" type="ORF">BP422_06795</name>
</gene>
<dbReference type="KEGG" id="bfm:BP422_06795"/>
<dbReference type="Gene3D" id="3.20.20.70">
    <property type="entry name" value="Aldolase class I"/>
    <property type="match status" value="1"/>
</dbReference>
<evidence type="ECO:0000256" key="1">
    <source>
        <dbReference type="ARBA" id="ARBA00010424"/>
    </source>
</evidence>
<dbReference type="RefSeq" id="WP_088907118.1">
    <property type="nucleotide sequence ID" value="NZ_CP018145.1"/>
</dbReference>
<dbReference type="InterPro" id="IPR013785">
    <property type="entry name" value="Aldolase_TIM"/>
</dbReference>
<dbReference type="EMBL" id="CP018145">
    <property type="protein sequence ID" value="ASJ53282.1"/>
    <property type="molecule type" value="Genomic_DNA"/>
</dbReference>
<dbReference type="PANTHER" id="PTHR48413:SF1">
    <property type="entry name" value="PROTEIN HEAT-STRESS-ASSOCIATED 32"/>
    <property type="match status" value="1"/>
</dbReference>
<dbReference type="SUPFAM" id="SSF102110">
    <property type="entry name" value="(2r)-phospho-3-sulfolactate synthase ComA"/>
    <property type="match status" value="1"/>
</dbReference>
<dbReference type="Proteomes" id="UP000197781">
    <property type="component" value="Chromosome"/>
</dbReference>
<organism evidence="2 3">
    <name type="scientific">Brevibacillus formosus</name>
    <dbReference type="NCBI Taxonomy" id="54913"/>
    <lineage>
        <taxon>Bacteria</taxon>
        <taxon>Bacillati</taxon>
        <taxon>Bacillota</taxon>
        <taxon>Bacilli</taxon>
        <taxon>Bacillales</taxon>
        <taxon>Paenibacillaceae</taxon>
        <taxon>Brevibacillus</taxon>
    </lineage>
</organism>
<name>A0A220MEB1_9BACL</name>